<dbReference type="InterPro" id="IPR010167">
    <property type="entry name" value="NH2A_AcTrfase"/>
</dbReference>
<dbReference type="Gene3D" id="3.40.630.30">
    <property type="match status" value="1"/>
</dbReference>
<dbReference type="SUPFAM" id="SSF55729">
    <property type="entry name" value="Acyl-CoA N-acyltransferases (Nat)"/>
    <property type="match status" value="1"/>
</dbReference>
<evidence type="ECO:0000256" key="3">
    <source>
        <dbReference type="ARBA" id="ARBA00022571"/>
    </source>
</evidence>
<dbReference type="PANTHER" id="PTHR30602">
    <property type="entry name" value="AMINO-ACID ACETYLTRANSFERASE"/>
    <property type="match status" value="1"/>
</dbReference>
<dbReference type="Proteomes" id="UP001205843">
    <property type="component" value="Unassembled WGS sequence"/>
</dbReference>
<comment type="similarity">
    <text evidence="2 8">Belongs to the acetyltransferase family. ArgA subfamily.</text>
</comment>
<dbReference type="Gene3D" id="3.40.1160.10">
    <property type="entry name" value="Acetylglutamate kinase-like"/>
    <property type="match status" value="1"/>
</dbReference>
<dbReference type="AlphaFoldDB" id="A0AAE3G3G5"/>
<dbReference type="CDD" id="cd04301">
    <property type="entry name" value="NAT_SF"/>
    <property type="match status" value="1"/>
</dbReference>
<evidence type="ECO:0000256" key="2">
    <source>
        <dbReference type="ARBA" id="ARBA00009145"/>
    </source>
</evidence>
<comment type="miscellaneous">
    <text evidence="8">In bacteria which possess the bifunctional enzyme ornithine acetyltransferase/N-acetylglutamate synthase (ArgJ), ArgA fulfills an anaplerotic role.</text>
</comment>
<dbReference type="GO" id="GO:0004042">
    <property type="term" value="F:L-glutamate N-acetyltransferase activity"/>
    <property type="evidence" value="ECO:0007669"/>
    <property type="project" value="UniProtKB-UniRule"/>
</dbReference>
<dbReference type="SUPFAM" id="SSF53633">
    <property type="entry name" value="Carbamate kinase-like"/>
    <property type="match status" value="1"/>
</dbReference>
<evidence type="ECO:0000313" key="11">
    <source>
        <dbReference type="Proteomes" id="UP001205843"/>
    </source>
</evidence>
<evidence type="ECO:0000313" key="10">
    <source>
        <dbReference type="EMBL" id="MCP1675106.1"/>
    </source>
</evidence>
<dbReference type="InterPro" id="IPR000182">
    <property type="entry name" value="GNAT_dom"/>
</dbReference>
<keyword evidence="3 8" id="KW-0055">Arginine biosynthesis</keyword>
<dbReference type="InterPro" id="IPR001048">
    <property type="entry name" value="Asp/Glu/Uridylate_kinase"/>
</dbReference>
<keyword evidence="11" id="KW-1185">Reference proteome</keyword>
<dbReference type="Pfam" id="PF00696">
    <property type="entry name" value="AA_kinase"/>
    <property type="match status" value="1"/>
</dbReference>
<evidence type="ECO:0000256" key="8">
    <source>
        <dbReference type="HAMAP-Rule" id="MF_01105"/>
    </source>
</evidence>
<comment type="catalytic activity">
    <reaction evidence="7 8">
        <text>L-glutamate + acetyl-CoA = N-acetyl-L-glutamate + CoA + H(+)</text>
        <dbReference type="Rhea" id="RHEA:24292"/>
        <dbReference type="ChEBI" id="CHEBI:15378"/>
        <dbReference type="ChEBI" id="CHEBI:29985"/>
        <dbReference type="ChEBI" id="CHEBI:44337"/>
        <dbReference type="ChEBI" id="CHEBI:57287"/>
        <dbReference type="ChEBI" id="CHEBI:57288"/>
        <dbReference type="EC" id="2.3.1.1"/>
    </reaction>
</comment>
<evidence type="ECO:0000256" key="1">
    <source>
        <dbReference type="ARBA" id="ARBA00004925"/>
    </source>
</evidence>
<keyword evidence="4 8" id="KW-0028">Amino-acid biosynthesis</keyword>
<keyword evidence="8" id="KW-0963">Cytoplasm</keyword>
<comment type="caution">
    <text evidence="10">The sequence shown here is derived from an EMBL/GenBank/DDBJ whole genome shotgun (WGS) entry which is preliminary data.</text>
</comment>
<dbReference type="InterPro" id="IPR033719">
    <property type="entry name" value="NAGS_kin"/>
</dbReference>
<evidence type="ECO:0000256" key="4">
    <source>
        <dbReference type="ARBA" id="ARBA00022605"/>
    </source>
</evidence>
<accession>A0AAE3G3G5</accession>
<comment type="subcellular location">
    <subcellularLocation>
        <location evidence="8">Cytoplasm</location>
    </subcellularLocation>
</comment>
<dbReference type="PROSITE" id="PS51186">
    <property type="entry name" value="GNAT"/>
    <property type="match status" value="1"/>
</dbReference>
<evidence type="ECO:0000259" key="9">
    <source>
        <dbReference type="PROSITE" id="PS51186"/>
    </source>
</evidence>
<keyword evidence="5 8" id="KW-0808">Transferase</keyword>
<gene>
    <name evidence="8" type="primary">argA</name>
    <name evidence="10" type="ORF">J2T57_002254</name>
</gene>
<dbReference type="RefSeq" id="WP_253478055.1">
    <property type="nucleotide sequence ID" value="NZ_JALJXV010000005.1"/>
</dbReference>
<feature type="domain" description="N-acetyltransferase" evidence="9">
    <location>
        <begin position="292"/>
        <end position="432"/>
    </location>
</feature>
<dbReference type="GO" id="GO:0005737">
    <property type="term" value="C:cytoplasm"/>
    <property type="evidence" value="ECO:0007669"/>
    <property type="project" value="UniProtKB-SubCell"/>
</dbReference>
<evidence type="ECO:0000256" key="7">
    <source>
        <dbReference type="ARBA" id="ARBA00048372"/>
    </source>
</evidence>
<keyword evidence="6 8" id="KW-0012">Acyltransferase</keyword>
<protein>
    <recommendedName>
        <fullName evidence="8">Amino-acid acetyltransferase</fullName>
        <ecNumber evidence="8">2.3.1.1</ecNumber>
    </recommendedName>
    <alternativeName>
        <fullName evidence="8">N-acetylglutamate synthase</fullName>
        <shortName evidence="8">AGS</shortName>
        <shortName evidence="8">NAGS</shortName>
    </alternativeName>
</protein>
<evidence type="ECO:0000256" key="5">
    <source>
        <dbReference type="ARBA" id="ARBA00022679"/>
    </source>
</evidence>
<dbReference type="EMBL" id="JALJXV010000005">
    <property type="protein sequence ID" value="MCP1675106.1"/>
    <property type="molecule type" value="Genomic_DNA"/>
</dbReference>
<dbReference type="NCBIfam" id="NF003641">
    <property type="entry name" value="PRK05279.1"/>
    <property type="match status" value="1"/>
</dbReference>
<dbReference type="PANTHER" id="PTHR30602:SF12">
    <property type="entry name" value="AMINO-ACID ACETYLTRANSFERASE NAGS1, CHLOROPLASTIC-RELATED"/>
    <property type="match status" value="1"/>
</dbReference>
<name>A0AAE3G3G5_9GAMM</name>
<dbReference type="InterPro" id="IPR036393">
    <property type="entry name" value="AceGlu_kinase-like_sf"/>
</dbReference>
<dbReference type="EC" id="2.3.1.1" evidence="8"/>
<dbReference type="PIRSF" id="PIRSF000423">
    <property type="entry name" value="ArgA"/>
    <property type="match status" value="1"/>
</dbReference>
<dbReference type="HAMAP" id="MF_01105">
    <property type="entry name" value="N_acetyl_glu_synth"/>
    <property type="match status" value="1"/>
</dbReference>
<dbReference type="CDD" id="cd04237">
    <property type="entry name" value="AAK_NAGS-ABP"/>
    <property type="match status" value="1"/>
</dbReference>
<dbReference type="InterPro" id="IPR016181">
    <property type="entry name" value="Acyl_CoA_acyltransferase"/>
</dbReference>
<dbReference type="Pfam" id="PF00583">
    <property type="entry name" value="Acetyltransf_1"/>
    <property type="match status" value="1"/>
</dbReference>
<reference evidence="10" key="1">
    <citation type="submission" date="2022-03" db="EMBL/GenBank/DDBJ databases">
        <title>Genomic Encyclopedia of Type Strains, Phase III (KMG-III): the genomes of soil and plant-associated and newly described type strains.</title>
        <authorList>
            <person name="Whitman W."/>
        </authorList>
    </citation>
    <scope>NUCLEOTIDE SEQUENCE</scope>
    <source>
        <strain evidence="10">ANL 6-2</strain>
    </source>
</reference>
<evidence type="ECO:0000256" key="6">
    <source>
        <dbReference type="ARBA" id="ARBA00023315"/>
    </source>
</evidence>
<comment type="pathway">
    <text evidence="1 8">Amino-acid biosynthesis; L-arginine biosynthesis; N(2)-acetyl-L-ornithine from L-glutamate: step 1/4.</text>
</comment>
<dbReference type="GO" id="GO:0006526">
    <property type="term" value="P:L-arginine biosynthetic process"/>
    <property type="evidence" value="ECO:0007669"/>
    <property type="project" value="UniProtKB-UniRule"/>
</dbReference>
<proteinExistence type="inferred from homology"/>
<organism evidence="10 11">
    <name type="scientific">Natronocella acetinitrilica</name>
    <dbReference type="NCBI Taxonomy" id="414046"/>
    <lineage>
        <taxon>Bacteria</taxon>
        <taxon>Pseudomonadati</taxon>
        <taxon>Pseudomonadota</taxon>
        <taxon>Gammaproteobacteria</taxon>
        <taxon>Chromatiales</taxon>
        <taxon>Ectothiorhodospiraceae</taxon>
        <taxon>Natronocella</taxon>
    </lineage>
</organism>
<sequence>MSTDYVQWFRRSAPYINAHRGRTFVISLGGEAVESEEFASLVHDVALLNSLGIRVVLVAGTRPQIEQRLAARGGSLRYHGGLRITDDLALSCVKEAAGTVRVELEALLSMGVANSPMAGFRLQVASGNFVTARPLGVRDGVDFLHTGEVRRIDHAGINERLDAGAIVLLAPLGYSPTGEVFNLAAEEVALAAAQALQADKLLYLVEQALPRDASGALLRELDLHQAQRVAQGLQGSGEAEAEFRRLLEGAVRACQGGVQRVHLLERRGDGHLLLELFTRDGVGTLVTGNPFESIRQARVDDVGGILELIEPLEREGLLVRRSREHLETQIGEFTVIERDGAVIASAALSPHPAAGLGELACFAIHGDYRSSGRGDQLLRHVEKEARRQGLDAIFVLTTRTAHWFQERGFRPAELDELPVERRKMYNLKRNSKVFFKQL</sequence>
<dbReference type="NCBIfam" id="TIGR01890">
    <property type="entry name" value="N-Ac-Glu-synth"/>
    <property type="match status" value="1"/>
</dbReference>